<organism evidence="2 3">
    <name type="scientific">Thelonectria olida</name>
    <dbReference type="NCBI Taxonomy" id="1576542"/>
    <lineage>
        <taxon>Eukaryota</taxon>
        <taxon>Fungi</taxon>
        <taxon>Dikarya</taxon>
        <taxon>Ascomycota</taxon>
        <taxon>Pezizomycotina</taxon>
        <taxon>Sordariomycetes</taxon>
        <taxon>Hypocreomycetidae</taxon>
        <taxon>Hypocreales</taxon>
        <taxon>Nectriaceae</taxon>
        <taxon>Thelonectria</taxon>
    </lineage>
</organism>
<gene>
    <name evidence="2" type="ORF">B0T10DRAFT_553776</name>
</gene>
<feature type="transmembrane region" description="Helical" evidence="1">
    <location>
        <begin position="209"/>
        <end position="232"/>
    </location>
</feature>
<feature type="transmembrane region" description="Helical" evidence="1">
    <location>
        <begin position="272"/>
        <end position="293"/>
    </location>
</feature>
<keyword evidence="1" id="KW-0812">Transmembrane</keyword>
<evidence type="ECO:0000256" key="1">
    <source>
        <dbReference type="SAM" id="Phobius"/>
    </source>
</evidence>
<keyword evidence="3" id="KW-1185">Reference proteome</keyword>
<keyword evidence="1" id="KW-1133">Transmembrane helix</keyword>
<feature type="transmembrane region" description="Helical" evidence="1">
    <location>
        <begin position="57"/>
        <end position="74"/>
    </location>
</feature>
<feature type="transmembrane region" description="Helical" evidence="1">
    <location>
        <begin position="33"/>
        <end position="51"/>
    </location>
</feature>
<dbReference type="Proteomes" id="UP000777438">
    <property type="component" value="Unassembled WGS sequence"/>
</dbReference>
<dbReference type="AlphaFoldDB" id="A0A9P8VRS7"/>
<proteinExistence type="predicted"/>
<name>A0A9P8VRS7_9HYPO</name>
<evidence type="ECO:0000313" key="2">
    <source>
        <dbReference type="EMBL" id="KAH6869267.1"/>
    </source>
</evidence>
<comment type="caution">
    <text evidence="2">The sequence shown here is derived from an EMBL/GenBank/DDBJ whole genome shotgun (WGS) entry which is preliminary data.</text>
</comment>
<reference evidence="2 3" key="1">
    <citation type="journal article" date="2021" name="Nat. Commun.">
        <title>Genetic determinants of endophytism in the Arabidopsis root mycobiome.</title>
        <authorList>
            <person name="Mesny F."/>
            <person name="Miyauchi S."/>
            <person name="Thiergart T."/>
            <person name="Pickel B."/>
            <person name="Atanasova L."/>
            <person name="Karlsson M."/>
            <person name="Huettel B."/>
            <person name="Barry K.W."/>
            <person name="Haridas S."/>
            <person name="Chen C."/>
            <person name="Bauer D."/>
            <person name="Andreopoulos W."/>
            <person name="Pangilinan J."/>
            <person name="LaButti K."/>
            <person name="Riley R."/>
            <person name="Lipzen A."/>
            <person name="Clum A."/>
            <person name="Drula E."/>
            <person name="Henrissat B."/>
            <person name="Kohler A."/>
            <person name="Grigoriev I.V."/>
            <person name="Martin F.M."/>
            <person name="Hacquard S."/>
        </authorList>
    </citation>
    <scope>NUCLEOTIDE SEQUENCE [LARGE SCALE GENOMIC DNA]</scope>
    <source>
        <strain evidence="2 3">MPI-CAGE-CH-0241</strain>
    </source>
</reference>
<feature type="transmembrane region" description="Helical" evidence="1">
    <location>
        <begin position="317"/>
        <end position="340"/>
    </location>
</feature>
<sequence>MAATLCGRAYGYTRFSNEPGSCKVIGDGDVYGIGVRISFYLCLLSVSLAAIFRLHDALQTTKATVLILLVANLININIDSTRPGALVAYELSLTNILVLLPTMASILTTFCRQPDRPESHQEENERLPQQAVAQPLGPQRWDEVDLVGPSTLIVLTAYLSSMAVAHCQDPLRGRKGDCVLWVLYLGFGDRVDFYVYYPDYRLRAAPIYLIPLVLCVILFIPSVWDVGSGILYMTGFIPDNRATLTDRLVRWMKKHISLLGKKVFSLGNHESCVAHFVLGFQLLNLLLGVLLVYRMEKILAVSEIDLGGTSISSPGQLFPLIAGVFGVVVVVWALALKIIWKRKNRTRGLGATG</sequence>
<feature type="transmembrane region" description="Helical" evidence="1">
    <location>
        <begin position="86"/>
        <end position="107"/>
    </location>
</feature>
<protein>
    <submittedName>
        <fullName evidence="2">Uncharacterized protein</fullName>
    </submittedName>
</protein>
<evidence type="ECO:0000313" key="3">
    <source>
        <dbReference type="Proteomes" id="UP000777438"/>
    </source>
</evidence>
<dbReference type="EMBL" id="JAGPYM010000076">
    <property type="protein sequence ID" value="KAH6869267.1"/>
    <property type="molecule type" value="Genomic_DNA"/>
</dbReference>
<accession>A0A9P8VRS7</accession>
<keyword evidence="1" id="KW-0472">Membrane</keyword>